<reference evidence="3" key="2">
    <citation type="submission" date="2021-04" db="EMBL/GenBank/DDBJ databases">
        <title>Brevibacillus composti FJAT-54423, complete genome.</title>
        <authorList>
            <person name="Tang R."/>
        </authorList>
    </citation>
    <scope>NUCLEOTIDE SEQUENCE</scope>
    <source>
        <strain evidence="3">FJAT-54424</strain>
    </source>
</reference>
<evidence type="ECO:0000313" key="4">
    <source>
        <dbReference type="Proteomes" id="UP000595847"/>
    </source>
</evidence>
<dbReference type="InterPro" id="IPR014710">
    <property type="entry name" value="RmlC-like_jellyroll"/>
</dbReference>
<accession>A0A7T5EHB2</accession>
<keyword evidence="5" id="KW-1185">Reference proteome</keyword>
<evidence type="ECO:0000313" key="2">
    <source>
        <dbReference type="EMBL" id="QQE72622.1"/>
    </source>
</evidence>
<dbReference type="Proteomes" id="UP000595847">
    <property type="component" value="Chromosome"/>
</dbReference>
<dbReference type="GO" id="GO:0005976">
    <property type="term" value="P:polysaccharide metabolic process"/>
    <property type="evidence" value="ECO:0007669"/>
    <property type="project" value="InterPro"/>
</dbReference>
<dbReference type="InterPro" id="IPR051161">
    <property type="entry name" value="Mannose-6P_isomerase_type2"/>
</dbReference>
<dbReference type="EMBL" id="CP066308">
    <property type="protein sequence ID" value="QQE72622.1"/>
    <property type="molecule type" value="Genomic_DNA"/>
</dbReference>
<dbReference type="Proteomes" id="UP000677234">
    <property type="component" value="Chromosome"/>
</dbReference>
<name>A0A7T5EHB2_9BACL</name>
<dbReference type="AlphaFoldDB" id="A0A7T5EHB2"/>
<evidence type="ECO:0000313" key="5">
    <source>
        <dbReference type="Proteomes" id="UP000677234"/>
    </source>
</evidence>
<reference evidence="2 4" key="1">
    <citation type="submission" date="2020-12" db="EMBL/GenBank/DDBJ databases">
        <title>strain FJAT-54423T represents a novel species of the genus Brevibacillus.</title>
        <authorList>
            <person name="Tang R."/>
        </authorList>
    </citation>
    <scope>NUCLEOTIDE SEQUENCE [LARGE SCALE GENOMIC DNA]</scope>
    <source>
        <strain evidence="2 4">FJAT-54423</strain>
    </source>
</reference>
<proteinExistence type="predicted"/>
<keyword evidence="2" id="KW-0413">Isomerase</keyword>
<dbReference type="Gene3D" id="2.60.120.10">
    <property type="entry name" value="Jelly Rolls"/>
    <property type="match status" value="1"/>
</dbReference>
<evidence type="ECO:0000259" key="1">
    <source>
        <dbReference type="Pfam" id="PF01050"/>
    </source>
</evidence>
<dbReference type="CDD" id="cd02213">
    <property type="entry name" value="cupin_PMI_typeII_C"/>
    <property type="match status" value="1"/>
</dbReference>
<protein>
    <submittedName>
        <fullName evidence="2">Phosphomannose isomerase type II C-terminal cupin domain</fullName>
    </submittedName>
</protein>
<dbReference type="InterPro" id="IPR001538">
    <property type="entry name" value="Man6P_isomerase-2_C"/>
</dbReference>
<dbReference type="InterPro" id="IPR011051">
    <property type="entry name" value="RmlC_Cupin_sf"/>
</dbReference>
<sequence>MHPFSAGDPALCGGACSLGENFPQIIRSIDTLAGGGSHIWILHAITESVRKGVRIHEACPALRGIGYTPVAAFLGRRPMFEERRWGSYRVLDYQTLDDGSEFLTKRLRIRAGKNLSYQYHMQRSEIWTVIVGRGELVLDGRFIPMKPGDVAHIPVGAKHAIRAVTELEIVEVQLGTRLIEEDIVRLFFSWEELLRSLSE</sequence>
<dbReference type="SUPFAM" id="SSF51182">
    <property type="entry name" value="RmlC-like cupins"/>
    <property type="match status" value="1"/>
</dbReference>
<organism evidence="2 4">
    <name type="scientific">Brevibacillus composti</name>
    <dbReference type="NCBI Taxonomy" id="2796470"/>
    <lineage>
        <taxon>Bacteria</taxon>
        <taxon>Bacillati</taxon>
        <taxon>Bacillota</taxon>
        <taxon>Bacilli</taxon>
        <taxon>Bacillales</taxon>
        <taxon>Paenibacillaceae</taxon>
        <taxon>Brevibacillus</taxon>
    </lineage>
</organism>
<dbReference type="KEGG" id="bcop:JD108_11615"/>
<dbReference type="PANTHER" id="PTHR46390:SF1">
    <property type="entry name" value="MANNOSE-1-PHOSPHATE GUANYLYLTRANSFERASE"/>
    <property type="match status" value="1"/>
</dbReference>
<dbReference type="PANTHER" id="PTHR46390">
    <property type="entry name" value="MANNOSE-1-PHOSPHATE GUANYLYLTRANSFERASE"/>
    <property type="match status" value="1"/>
</dbReference>
<dbReference type="Pfam" id="PF01050">
    <property type="entry name" value="MannoseP_isomer"/>
    <property type="match status" value="1"/>
</dbReference>
<evidence type="ECO:0000313" key="3">
    <source>
        <dbReference type="EMBL" id="QUO39699.1"/>
    </source>
</evidence>
<gene>
    <name evidence="2" type="ORF">JD108_11615</name>
    <name evidence="3" type="ORF">KDJ56_11560</name>
</gene>
<dbReference type="GO" id="GO:0009298">
    <property type="term" value="P:GDP-mannose biosynthetic process"/>
    <property type="evidence" value="ECO:0007669"/>
    <property type="project" value="TreeGrafter"/>
</dbReference>
<dbReference type="GO" id="GO:0016853">
    <property type="term" value="F:isomerase activity"/>
    <property type="evidence" value="ECO:0007669"/>
    <property type="project" value="UniProtKB-KW"/>
</dbReference>
<feature type="domain" description="Mannose-6-phosphate isomerase type II C-terminal" evidence="1">
    <location>
        <begin position="83"/>
        <end position="186"/>
    </location>
</feature>
<dbReference type="GO" id="GO:0004475">
    <property type="term" value="F:mannose-1-phosphate guanylyltransferase (GTP) activity"/>
    <property type="evidence" value="ECO:0007669"/>
    <property type="project" value="TreeGrafter"/>
</dbReference>
<dbReference type="EMBL" id="CP073708">
    <property type="protein sequence ID" value="QUO39699.1"/>
    <property type="molecule type" value="Genomic_DNA"/>
</dbReference>